<protein>
    <submittedName>
        <fullName evidence="3">Glycosyltransferase</fullName>
    </submittedName>
</protein>
<dbReference type="PANTHER" id="PTHR43685:SF2">
    <property type="entry name" value="GLYCOSYLTRANSFERASE 2-LIKE DOMAIN-CONTAINING PROTEIN"/>
    <property type="match status" value="1"/>
</dbReference>
<dbReference type="OrthoDB" id="5165900at2"/>
<organism evidence="3 4">
    <name type="scientific">Microbacterium paludicola</name>
    <dbReference type="NCBI Taxonomy" id="300019"/>
    <lineage>
        <taxon>Bacteria</taxon>
        <taxon>Bacillati</taxon>
        <taxon>Actinomycetota</taxon>
        <taxon>Actinomycetes</taxon>
        <taxon>Micrococcales</taxon>
        <taxon>Microbacteriaceae</taxon>
        <taxon>Microbacterium</taxon>
    </lineage>
</organism>
<evidence type="ECO:0000313" key="4">
    <source>
        <dbReference type="Proteomes" id="UP000298358"/>
    </source>
</evidence>
<sequence>MELRRLRGLAPTSVRRAVKRLLRSPRRQAADLLASGAFDAAYYAAVTGAAGLTPQQAAEHYVTTRAGTWLSPHPLIELESLPLRIRQAMEHPEGIDRFLRYLRLDAARRHRWSPLFDPRNPALDGKDPLAELARWRDDDPVPVTPGYVGTPPTLGEARAAIVAFMREHRHQFEATLPPRRPGWDESETRRWIAAMESRALDTADTLVSVVMPALNRADTIRAAVDSVLAQTHGNLELIVIDDGSTDATPDIVREYARRDDRVRLVTGPHAGVGAARNLGIEHATGEFVAFLDSDNTWVPRFVELSLAGLAAAPEAVASHAGARLHAGDGEVAYRGGPVQWDDLQLGNSIDINIIVVRASALRAVGPFDPAIRRWVDYDLVLRLAAAGPLEYLPFVGCDYDDRPAEGRITQRESLHWQWAVRERNLVDWRAASDGLIARTAGRVSVIIVVADKAKSSAHTILRLLEGGPEDLEVLVIDNGSPAAVGRALTAEFLSEPRVRYLRLPTNNNFALAANYGASQSTGEHLVFVDSDADPRDGWVGALLHRKAETGALGVQALLTNDDGTVQNAGYGFFQEGTRPSALLAGLPLRDAERADLTGLTAVSASALLLDAREFVALRGFDALYANGFEDLDLCLRARERFGDGAHFACAADAVVVHAPDTSEQRRRRDPENQRLFASRWGESTFPDDAWRYDAIGLRVAGLEDSGDGPLPHVVPARAIAPTTHGGGSPALRWAIKTGVPNTRGGDLWGDLPFADSLARSLEKRGQQVVVDRYPARGRATSPLDDVVLAIRGRHPLEPQPGAVNILWVISRPGEVTRQELAGFDAVFAASATWASWMSQESGRRVEVLLQATDPERFHPDVAAAPGREDVLFVGGARPIEFGRAIVGSALRAGAALALWGPGWDRIAPECARGAALGPHEAPSAYRSAEIVLNDHFADMAEWGFVNNRTFDVIACATPMISDPVAGLELFGGAVATASSDEEMKKLLTDRSWRPSPERMRELSAMVRAEHSFDARAATLLETALSLWHGDDGTGEPAGSGERAS</sequence>
<dbReference type="AlphaFoldDB" id="A0A4Y9FNH0"/>
<dbReference type="GO" id="GO:0016740">
    <property type="term" value="F:transferase activity"/>
    <property type="evidence" value="ECO:0007669"/>
    <property type="project" value="UniProtKB-KW"/>
</dbReference>
<reference evidence="3 4" key="1">
    <citation type="submission" date="2019-03" db="EMBL/GenBank/DDBJ databases">
        <title>Diversity of the mouse oral microbiome.</title>
        <authorList>
            <person name="Joseph S."/>
            <person name="Aduse-Opoku J."/>
            <person name="Curtis M."/>
            <person name="Wade W."/>
            <person name="Hashim A."/>
        </authorList>
    </citation>
    <scope>NUCLEOTIDE SEQUENCE [LARGE SCALE GENOMIC DNA]</scope>
    <source>
        <strain evidence="3 4">P1012</strain>
    </source>
</reference>
<feature type="domain" description="Spore protein YkvP/CgeB glycosyl transferase-like" evidence="2">
    <location>
        <begin position="892"/>
        <end position="1021"/>
    </location>
</feature>
<comment type="caution">
    <text evidence="3">The sequence shown here is derived from an EMBL/GenBank/DDBJ whole genome shotgun (WGS) entry which is preliminary data.</text>
</comment>
<dbReference type="Pfam" id="PF00535">
    <property type="entry name" value="Glycos_transf_2"/>
    <property type="match status" value="2"/>
</dbReference>
<evidence type="ECO:0000313" key="3">
    <source>
        <dbReference type="EMBL" id="TFU30785.1"/>
    </source>
</evidence>
<proteinExistence type="predicted"/>
<dbReference type="SUPFAM" id="SSF53448">
    <property type="entry name" value="Nucleotide-diphospho-sugar transferases"/>
    <property type="match status" value="2"/>
</dbReference>
<dbReference type="InterPro" id="IPR055259">
    <property type="entry name" value="YkvP/CgeB_Glyco_trans-like"/>
</dbReference>
<dbReference type="Pfam" id="PF13524">
    <property type="entry name" value="Glyco_trans_1_2"/>
    <property type="match status" value="1"/>
</dbReference>
<dbReference type="InterPro" id="IPR050834">
    <property type="entry name" value="Glycosyltransf_2"/>
</dbReference>
<evidence type="ECO:0000259" key="2">
    <source>
        <dbReference type="Pfam" id="PF13524"/>
    </source>
</evidence>
<accession>A0A4Y9FNH0</accession>
<dbReference type="PANTHER" id="PTHR43685">
    <property type="entry name" value="GLYCOSYLTRANSFERASE"/>
    <property type="match status" value="1"/>
</dbReference>
<dbReference type="EMBL" id="SPQB01000053">
    <property type="protein sequence ID" value="TFU30785.1"/>
    <property type="molecule type" value="Genomic_DNA"/>
</dbReference>
<dbReference type="RefSeq" id="WP_135115473.1">
    <property type="nucleotide sequence ID" value="NZ_JADGLL010000053.1"/>
</dbReference>
<keyword evidence="4" id="KW-1185">Reference proteome</keyword>
<dbReference type="Proteomes" id="UP000298358">
    <property type="component" value="Unassembled WGS sequence"/>
</dbReference>
<dbReference type="Gene3D" id="3.90.550.10">
    <property type="entry name" value="Spore Coat Polysaccharide Biosynthesis Protein SpsA, Chain A"/>
    <property type="match status" value="2"/>
</dbReference>
<dbReference type="CDD" id="cd00761">
    <property type="entry name" value="Glyco_tranf_GTA_type"/>
    <property type="match status" value="1"/>
</dbReference>
<evidence type="ECO:0000259" key="1">
    <source>
        <dbReference type="Pfam" id="PF00535"/>
    </source>
</evidence>
<gene>
    <name evidence="3" type="ORF">E4U02_14200</name>
</gene>
<feature type="domain" description="Glycosyltransferase 2-like" evidence="1">
    <location>
        <begin position="444"/>
        <end position="556"/>
    </location>
</feature>
<name>A0A4Y9FNH0_9MICO</name>
<dbReference type="InterPro" id="IPR029044">
    <property type="entry name" value="Nucleotide-diphossugar_trans"/>
</dbReference>
<dbReference type="InterPro" id="IPR001173">
    <property type="entry name" value="Glyco_trans_2-like"/>
</dbReference>
<feature type="domain" description="Glycosyltransferase 2-like" evidence="1">
    <location>
        <begin position="208"/>
        <end position="316"/>
    </location>
</feature>
<keyword evidence="3" id="KW-0808">Transferase</keyword>